<dbReference type="Pfam" id="PF00005">
    <property type="entry name" value="ABC_tran"/>
    <property type="match status" value="2"/>
</dbReference>
<feature type="domain" description="ABC transporter" evidence="7">
    <location>
        <begin position="351"/>
        <end position="568"/>
    </location>
</feature>
<dbReference type="EMBL" id="CP054301">
    <property type="protein sequence ID" value="QKK79137.1"/>
    <property type="molecule type" value="Genomic_DNA"/>
</dbReference>
<evidence type="ECO:0000313" key="8">
    <source>
        <dbReference type="EMBL" id="QKK79137.1"/>
    </source>
</evidence>
<sequence>MLFRLRWQHSKMFRIVFNNQAPNFTPHDRGKRFLVFMIQFSEVSLQRGTQFLLEDADLTIFEGQKVGLIGANGAGKSSLFAMIKGELHADTGEVILPGQRRIAFMAQEVEETQRSSLDYCLDGDDRLRMIESNIVKSQANGDDHAHANWLGEFENAQGYTAHSRAETLLQGLGFKMTDMHRPVSDFSGGWRIRLNLAKALMCPSDVLLLDEPTNHLDLDAVMWLENWLRQYPGTLLLISHDRDFLDGICSHIVHLYKKGLVLYKGNYSNYERQRAEHLAQQQANHEKQVEKRAHLQQYVDRFRFKADKAKQAQSRLRMLEKMEIIGPAHIDSQFQFSIPVAEKTSQLLINLSQADLGYTSESGAKTIQLGNSNFALRDGQRVGLLGPNGAGKSTLIKSIVGEINLLSGDRIAGENLKIGYFSQHQLSALDLEASPLLHIQRLSPKVLESDIRRYLGGFGFVGDDALRAVKGFSGGEKARLALSLISWTKPNLLVLDEPTNHLDLDMRQALTEALQAFPGSILLVSHDRHLLNSTVDEFYLVADNQIQAFDGDLPAYHAWLQARQVNAAQAEKGELNTGKIEKTDRKEERRKAAEMREKLRPLHKKSERFEKAVQTAQEHLDKISDAMSDATLYEAEQRDKLQSLLNDEAKWKKALAESEEAWFEAQEELEEAEALLL</sequence>
<keyword evidence="1" id="KW-0677">Repeat</keyword>
<dbReference type="PANTHER" id="PTHR19211">
    <property type="entry name" value="ATP-BINDING TRANSPORT PROTEIN-RELATED"/>
    <property type="match status" value="1"/>
</dbReference>
<evidence type="ECO:0000256" key="4">
    <source>
        <dbReference type="ARBA" id="ARBA00061571"/>
    </source>
</evidence>
<dbReference type="CDD" id="cd03221">
    <property type="entry name" value="ABCF_EF-3"/>
    <property type="match status" value="2"/>
</dbReference>
<dbReference type="InterPro" id="IPR050611">
    <property type="entry name" value="ABCF"/>
</dbReference>
<evidence type="ECO:0000256" key="3">
    <source>
        <dbReference type="ARBA" id="ARBA00022840"/>
    </source>
</evidence>
<dbReference type="GO" id="GO:0005524">
    <property type="term" value="F:ATP binding"/>
    <property type="evidence" value="ECO:0007669"/>
    <property type="project" value="UniProtKB-KW"/>
</dbReference>
<dbReference type="PANTHER" id="PTHR19211:SF14">
    <property type="entry name" value="ATP-BINDING CASSETTE SUB-FAMILY F MEMBER 1"/>
    <property type="match status" value="1"/>
</dbReference>
<dbReference type="Gene3D" id="3.40.50.300">
    <property type="entry name" value="P-loop containing nucleotide triphosphate hydrolases"/>
    <property type="match status" value="2"/>
</dbReference>
<keyword evidence="2" id="KW-0547">Nucleotide-binding</keyword>
<evidence type="ECO:0000256" key="6">
    <source>
        <dbReference type="SAM" id="Coils"/>
    </source>
</evidence>
<keyword evidence="3 8" id="KW-0067">ATP-binding</keyword>
<dbReference type="KEGG" id="mpri:MP3633_0399"/>
<gene>
    <name evidence="8" type="ORF">MP3633_0399</name>
</gene>
<dbReference type="InterPro" id="IPR017871">
    <property type="entry name" value="ABC_transporter-like_CS"/>
</dbReference>
<dbReference type="Proteomes" id="UP000509371">
    <property type="component" value="Chromosome"/>
</dbReference>
<dbReference type="FunFam" id="3.40.50.300:FF:000011">
    <property type="entry name" value="Putative ABC transporter ATP-binding component"/>
    <property type="match status" value="1"/>
</dbReference>
<dbReference type="InterPro" id="IPR003439">
    <property type="entry name" value="ABC_transporter-like_ATP-bd"/>
</dbReference>
<evidence type="ECO:0000259" key="7">
    <source>
        <dbReference type="PROSITE" id="PS50893"/>
    </source>
</evidence>
<accession>A0A859CSX7</accession>
<evidence type="ECO:0000256" key="1">
    <source>
        <dbReference type="ARBA" id="ARBA00022737"/>
    </source>
</evidence>
<dbReference type="InterPro" id="IPR003593">
    <property type="entry name" value="AAA+_ATPase"/>
</dbReference>
<dbReference type="PROSITE" id="PS50893">
    <property type="entry name" value="ABC_TRANSPORTER_2"/>
    <property type="match status" value="2"/>
</dbReference>
<name>A0A859CSX7_9GAMM</name>
<dbReference type="FunFam" id="3.40.50.300:FF:002053">
    <property type="entry name" value="ABC transporter ATP-binding protein"/>
    <property type="match status" value="1"/>
</dbReference>
<dbReference type="SUPFAM" id="SSF52540">
    <property type="entry name" value="P-loop containing nucleoside triphosphate hydrolases"/>
    <property type="match status" value="2"/>
</dbReference>
<dbReference type="AlphaFoldDB" id="A0A859CSX7"/>
<reference evidence="8 9" key="1">
    <citation type="submission" date="2020-06" db="EMBL/GenBank/DDBJ databases">
        <authorList>
            <person name="Voronona O.L."/>
            <person name="Aksenova E.I."/>
            <person name="Kunda M.S."/>
            <person name="Semenov A.N."/>
            <person name="Ryzhova N."/>
        </authorList>
    </citation>
    <scope>NUCLEOTIDE SEQUENCE [LARGE SCALE GENOMIC DNA]</scope>
    <source>
        <strain evidence="8 9">MPKMM3633</strain>
    </source>
</reference>
<dbReference type="GO" id="GO:0016887">
    <property type="term" value="F:ATP hydrolysis activity"/>
    <property type="evidence" value="ECO:0007669"/>
    <property type="project" value="InterPro"/>
</dbReference>
<organism evidence="8 9">
    <name type="scientific">Marinomonas primoryensis</name>
    <dbReference type="NCBI Taxonomy" id="178399"/>
    <lineage>
        <taxon>Bacteria</taxon>
        <taxon>Pseudomonadati</taxon>
        <taxon>Pseudomonadota</taxon>
        <taxon>Gammaproteobacteria</taxon>
        <taxon>Oceanospirillales</taxon>
        <taxon>Oceanospirillaceae</taxon>
        <taxon>Marinomonas</taxon>
    </lineage>
</organism>
<feature type="coiled-coil region" evidence="6">
    <location>
        <begin position="641"/>
        <end position="675"/>
    </location>
</feature>
<evidence type="ECO:0000256" key="2">
    <source>
        <dbReference type="ARBA" id="ARBA00022741"/>
    </source>
</evidence>
<comment type="similarity">
    <text evidence="4">Belongs to the ABC transporter superfamily. ABCF family. YheS subfamily.</text>
</comment>
<evidence type="ECO:0000313" key="9">
    <source>
        <dbReference type="Proteomes" id="UP000509371"/>
    </source>
</evidence>
<dbReference type="InterPro" id="IPR032781">
    <property type="entry name" value="ABC_tran_Xtn"/>
</dbReference>
<evidence type="ECO:0000256" key="5">
    <source>
        <dbReference type="ARBA" id="ARBA00069073"/>
    </source>
</evidence>
<dbReference type="SMART" id="SM00382">
    <property type="entry name" value="AAA"/>
    <property type="match status" value="2"/>
</dbReference>
<dbReference type="PROSITE" id="PS00211">
    <property type="entry name" value="ABC_TRANSPORTER_1"/>
    <property type="match status" value="1"/>
</dbReference>
<protein>
    <recommendedName>
        <fullName evidence="5">Probable ATP-binding protein YheS</fullName>
    </recommendedName>
</protein>
<dbReference type="Pfam" id="PF12848">
    <property type="entry name" value="ABC_tran_Xtn"/>
    <property type="match status" value="1"/>
</dbReference>
<dbReference type="InterPro" id="IPR027417">
    <property type="entry name" value="P-loop_NTPase"/>
</dbReference>
<proteinExistence type="inferred from homology"/>
<feature type="domain" description="ABC transporter" evidence="7">
    <location>
        <begin position="38"/>
        <end position="282"/>
    </location>
</feature>
<keyword evidence="6" id="KW-0175">Coiled coil</keyword>